<accession>A0AAV8WVJ5</accession>
<comment type="caution">
    <text evidence="1">The sequence shown here is derived from an EMBL/GenBank/DDBJ whole genome shotgun (WGS) entry which is preliminary data.</text>
</comment>
<gene>
    <name evidence="1" type="ORF">NQ314_016599</name>
</gene>
<evidence type="ECO:0000313" key="2">
    <source>
        <dbReference type="Proteomes" id="UP001162156"/>
    </source>
</evidence>
<reference evidence="1" key="1">
    <citation type="journal article" date="2023" name="Insect Mol. Biol.">
        <title>Genome sequencing provides insights into the evolution of gene families encoding plant cell wall-degrading enzymes in longhorned beetles.</title>
        <authorList>
            <person name="Shin N.R."/>
            <person name="Okamura Y."/>
            <person name="Kirsch R."/>
            <person name="Pauchet Y."/>
        </authorList>
    </citation>
    <scope>NUCLEOTIDE SEQUENCE</scope>
    <source>
        <strain evidence="1">RBIC_L_NR</strain>
    </source>
</reference>
<keyword evidence="2" id="KW-1185">Reference proteome</keyword>
<organism evidence="1 2">
    <name type="scientific">Rhamnusium bicolor</name>
    <dbReference type="NCBI Taxonomy" id="1586634"/>
    <lineage>
        <taxon>Eukaryota</taxon>
        <taxon>Metazoa</taxon>
        <taxon>Ecdysozoa</taxon>
        <taxon>Arthropoda</taxon>
        <taxon>Hexapoda</taxon>
        <taxon>Insecta</taxon>
        <taxon>Pterygota</taxon>
        <taxon>Neoptera</taxon>
        <taxon>Endopterygota</taxon>
        <taxon>Coleoptera</taxon>
        <taxon>Polyphaga</taxon>
        <taxon>Cucujiformia</taxon>
        <taxon>Chrysomeloidea</taxon>
        <taxon>Cerambycidae</taxon>
        <taxon>Lepturinae</taxon>
        <taxon>Rhagiini</taxon>
        <taxon>Rhamnusium</taxon>
    </lineage>
</organism>
<dbReference type="AlphaFoldDB" id="A0AAV8WVJ5"/>
<dbReference type="Proteomes" id="UP001162156">
    <property type="component" value="Unassembled WGS sequence"/>
</dbReference>
<evidence type="ECO:0000313" key="1">
    <source>
        <dbReference type="EMBL" id="KAJ8930587.1"/>
    </source>
</evidence>
<name>A0AAV8WVJ5_9CUCU</name>
<dbReference type="EMBL" id="JANEYF010004606">
    <property type="protein sequence ID" value="KAJ8930587.1"/>
    <property type="molecule type" value="Genomic_DNA"/>
</dbReference>
<protein>
    <submittedName>
        <fullName evidence="1">Uncharacterized protein</fullName>
    </submittedName>
</protein>
<sequence>MRLVEGKIRDMLLTSDPRRVRQMSDDSIEKLEKVCKNNQVHSAYQGGFIYPGTKWCGPGELNF</sequence>
<proteinExistence type="predicted"/>